<dbReference type="RefSeq" id="WP_345651130.1">
    <property type="nucleotide sequence ID" value="NZ_BAABEP010000040.1"/>
</dbReference>
<dbReference type="Proteomes" id="UP001499884">
    <property type="component" value="Unassembled WGS sequence"/>
</dbReference>
<feature type="region of interest" description="Disordered" evidence="1">
    <location>
        <begin position="90"/>
        <end position="133"/>
    </location>
</feature>
<evidence type="ECO:0000256" key="1">
    <source>
        <dbReference type="SAM" id="MobiDB-lite"/>
    </source>
</evidence>
<proteinExistence type="predicted"/>
<feature type="region of interest" description="Disordered" evidence="1">
    <location>
        <begin position="147"/>
        <end position="194"/>
    </location>
</feature>
<reference evidence="3" key="1">
    <citation type="journal article" date="2019" name="Int. J. Syst. Evol. Microbiol.">
        <title>The Global Catalogue of Microorganisms (GCM) 10K type strain sequencing project: providing services to taxonomists for standard genome sequencing and annotation.</title>
        <authorList>
            <consortium name="The Broad Institute Genomics Platform"/>
            <consortium name="The Broad Institute Genome Sequencing Center for Infectious Disease"/>
            <person name="Wu L."/>
            <person name="Ma J."/>
        </authorList>
    </citation>
    <scope>NUCLEOTIDE SEQUENCE [LARGE SCALE GENOMIC DNA]</scope>
    <source>
        <strain evidence="3">JCM 30846</strain>
    </source>
</reference>
<keyword evidence="3" id="KW-1185">Reference proteome</keyword>
<sequence length="194" mass="20998">MSTACSAPVLPRSGDAPNLDTWKTVSAYADADSAGVSRGQADPNGFGSTLAATVEGASFTAKVVDGRTVRLTITPSSGYTVWFTSSSRLDATGPRLRHPGEERPHRPGRRAQSLPRRHRHREATRQGRRPRGQWQDVLDRLVACPSDTAKDTHLPHTPPIAQTRNDENAASEPVWPYGVTGIGYPDRQKAVPPS</sequence>
<organism evidence="2 3">
    <name type="scientific">Streptomyces tremellae</name>
    <dbReference type="NCBI Taxonomy" id="1124239"/>
    <lineage>
        <taxon>Bacteria</taxon>
        <taxon>Bacillati</taxon>
        <taxon>Actinomycetota</taxon>
        <taxon>Actinomycetes</taxon>
        <taxon>Kitasatosporales</taxon>
        <taxon>Streptomycetaceae</taxon>
        <taxon>Streptomyces</taxon>
    </lineage>
</organism>
<evidence type="ECO:0000313" key="3">
    <source>
        <dbReference type="Proteomes" id="UP001499884"/>
    </source>
</evidence>
<comment type="caution">
    <text evidence="2">The sequence shown here is derived from an EMBL/GenBank/DDBJ whole genome shotgun (WGS) entry which is preliminary data.</text>
</comment>
<feature type="compositionally biased region" description="Basic residues" evidence="1">
    <location>
        <begin position="115"/>
        <end position="131"/>
    </location>
</feature>
<name>A0ABP7FQ17_9ACTN</name>
<dbReference type="EMBL" id="BAABEP010000040">
    <property type="protein sequence ID" value="GAA3745414.1"/>
    <property type="molecule type" value="Genomic_DNA"/>
</dbReference>
<evidence type="ECO:0000313" key="2">
    <source>
        <dbReference type="EMBL" id="GAA3745414.1"/>
    </source>
</evidence>
<protein>
    <submittedName>
        <fullName evidence="2">Uncharacterized protein</fullName>
    </submittedName>
</protein>
<gene>
    <name evidence="2" type="ORF">GCM10023082_47600</name>
</gene>
<accession>A0ABP7FQ17</accession>